<reference evidence="5 6" key="1">
    <citation type="submission" date="2017-05" db="EMBL/GenBank/DDBJ databases">
        <title>Complete and WGS of Bordetella genogroups.</title>
        <authorList>
            <person name="Spilker T."/>
            <person name="LiPuma J."/>
        </authorList>
    </citation>
    <scope>NUCLEOTIDE SEQUENCE [LARGE SCALE GENOMIC DNA]</scope>
    <source>
        <strain evidence="5 6">AU10456</strain>
    </source>
</reference>
<keyword evidence="1" id="KW-0805">Transcription regulation</keyword>
<dbReference type="InterPro" id="IPR018062">
    <property type="entry name" value="HTH_AraC-typ_CS"/>
</dbReference>
<evidence type="ECO:0000259" key="4">
    <source>
        <dbReference type="PROSITE" id="PS01124"/>
    </source>
</evidence>
<dbReference type="AlphaFoldDB" id="A0A261TZW9"/>
<dbReference type="GO" id="GO:0003700">
    <property type="term" value="F:DNA-binding transcription factor activity"/>
    <property type="evidence" value="ECO:0007669"/>
    <property type="project" value="InterPro"/>
</dbReference>
<keyword evidence="6" id="KW-1185">Reference proteome</keyword>
<dbReference type="PROSITE" id="PS00041">
    <property type="entry name" value="HTH_ARAC_FAMILY_1"/>
    <property type="match status" value="1"/>
</dbReference>
<dbReference type="InterPro" id="IPR009057">
    <property type="entry name" value="Homeodomain-like_sf"/>
</dbReference>
<dbReference type="SUPFAM" id="SSF46689">
    <property type="entry name" value="Homeodomain-like"/>
    <property type="match status" value="2"/>
</dbReference>
<dbReference type="InterPro" id="IPR050204">
    <property type="entry name" value="AraC_XylS_family_regulators"/>
</dbReference>
<evidence type="ECO:0000313" key="5">
    <source>
        <dbReference type="EMBL" id="OZI55238.1"/>
    </source>
</evidence>
<dbReference type="EMBL" id="NEVP01000001">
    <property type="protein sequence ID" value="OZI55238.1"/>
    <property type="molecule type" value="Genomic_DNA"/>
</dbReference>
<dbReference type="InterPro" id="IPR032783">
    <property type="entry name" value="AraC_lig"/>
</dbReference>
<dbReference type="Proteomes" id="UP000216913">
    <property type="component" value="Unassembled WGS sequence"/>
</dbReference>
<accession>A0A261TZW9</accession>
<proteinExistence type="predicted"/>
<dbReference type="Pfam" id="PF12852">
    <property type="entry name" value="Cupin_6"/>
    <property type="match status" value="1"/>
</dbReference>
<dbReference type="OrthoDB" id="9789899at2"/>
<dbReference type="Pfam" id="PF12833">
    <property type="entry name" value="HTH_18"/>
    <property type="match status" value="1"/>
</dbReference>
<dbReference type="PANTHER" id="PTHR46796:SF13">
    <property type="entry name" value="HTH-TYPE TRANSCRIPTIONAL ACTIVATOR RHAS"/>
    <property type="match status" value="1"/>
</dbReference>
<organism evidence="5 6">
    <name type="scientific">Bordetella genomosp. 5</name>
    <dbReference type="NCBI Taxonomy" id="1395608"/>
    <lineage>
        <taxon>Bacteria</taxon>
        <taxon>Pseudomonadati</taxon>
        <taxon>Pseudomonadota</taxon>
        <taxon>Betaproteobacteria</taxon>
        <taxon>Burkholderiales</taxon>
        <taxon>Alcaligenaceae</taxon>
        <taxon>Bordetella</taxon>
    </lineage>
</organism>
<gene>
    <name evidence="5" type="ORF">CAL25_02145</name>
</gene>
<dbReference type="PANTHER" id="PTHR46796">
    <property type="entry name" value="HTH-TYPE TRANSCRIPTIONAL ACTIVATOR RHAS-RELATED"/>
    <property type="match status" value="1"/>
</dbReference>
<dbReference type="PROSITE" id="PS01124">
    <property type="entry name" value="HTH_ARAC_FAMILY_2"/>
    <property type="match status" value="1"/>
</dbReference>
<comment type="caution">
    <text evidence="5">The sequence shown here is derived from an EMBL/GenBank/DDBJ whole genome shotgun (WGS) entry which is preliminary data.</text>
</comment>
<evidence type="ECO:0000313" key="6">
    <source>
        <dbReference type="Proteomes" id="UP000216913"/>
    </source>
</evidence>
<feature type="domain" description="HTH araC/xylS-type" evidence="4">
    <location>
        <begin position="180"/>
        <end position="277"/>
    </location>
</feature>
<keyword evidence="3" id="KW-0804">Transcription</keyword>
<evidence type="ECO:0000256" key="1">
    <source>
        <dbReference type="ARBA" id="ARBA00023015"/>
    </source>
</evidence>
<evidence type="ECO:0000256" key="2">
    <source>
        <dbReference type="ARBA" id="ARBA00023125"/>
    </source>
</evidence>
<dbReference type="SMART" id="SM00342">
    <property type="entry name" value="HTH_ARAC"/>
    <property type="match status" value="1"/>
</dbReference>
<protein>
    <submittedName>
        <fullName evidence="5">AraC family transcriptional regulator</fullName>
    </submittedName>
</protein>
<evidence type="ECO:0000256" key="3">
    <source>
        <dbReference type="ARBA" id="ARBA00023163"/>
    </source>
</evidence>
<dbReference type="RefSeq" id="WP_094798291.1">
    <property type="nucleotide sequence ID" value="NZ_NEVP01000001.1"/>
</dbReference>
<sequence>MADVCSDRLDALLNRFPVRAHLFHAGTLCGINGLADSEGGRGQLHLVKAGTLDIVHPGRDPLRVTEPSLLMYPRPMPRQFHTDPERGADMACADLEFDGGATNPLAAALPDVVCVSLREIDGAAPILGVLFDEAFGENCGRYPLIDRLFEVVLIQMLRHLMETGRVAGGMLAGMSHPQLRRALVAMHEQPAHEWTLASLADVSGMSRSVFAGAFRDAVGCTPGHYLQGWRVRLTQQALLLGKPLKSIAMDVGYGSEAALSRAFKAISGMTPREWRQGQERA</sequence>
<keyword evidence="2" id="KW-0238">DNA-binding</keyword>
<name>A0A261TZW9_9BORD</name>
<dbReference type="GO" id="GO:0043565">
    <property type="term" value="F:sequence-specific DNA binding"/>
    <property type="evidence" value="ECO:0007669"/>
    <property type="project" value="InterPro"/>
</dbReference>
<dbReference type="Gene3D" id="1.10.10.60">
    <property type="entry name" value="Homeodomain-like"/>
    <property type="match status" value="2"/>
</dbReference>
<dbReference type="InterPro" id="IPR018060">
    <property type="entry name" value="HTH_AraC"/>
</dbReference>